<organism evidence="1 2">
    <name type="scientific">Saguinus oedipus</name>
    <name type="common">Cotton-top tamarin</name>
    <name type="synonym">Oedipomidas oedipus</name>
    <dbReference type="NCBI Taxonomy" id="9490"/>
    <lineage>
        <taxon>Eukaryota</taxon>
        <taxon>Metazoa</taxon>
        <taxon>Chordata</taxon>
        <taxon>Craniata</taxon>
        <taxon>Vertebrata</taxon>
        <taxon>Euteleostomi</taxon>
        <taxon>Mammalia</taxon>
        <taxon>Eutheria</taxon>
        <taxon>Euarchontoglires</taxon>
        <taxon>Primates</taxon>
        <taxon>Haplorrhini</taxon>
        <taxon>Platyrrhini</taxon>
        <taxon>Cebidae</taxon>
        <taxon>Callitrichinae</taxon>
        <taxon>Saguinus</taxon>
    </lineage>
</organism>
<evidence type="ECO:0000313" key="2">
    <source>
        <dbReference type="Proteomes" id="UP001266305"/>
    </source>
</evidence>
<keyword evidence="2" id="KW-1185">Reference proteome</keyword>
<name>A0ABQ9TA03_SAGOE</name>
<protein>
    <submittedName>
        <fullName evidence="1">Uncharacterized protein</fullName>
    </submittedName>
</protein>
<feature type="non-terminal residue" evidence="1">
    <location>
        <position position="1"/>
    </location>
</feature>
<sequence>LDQEVLLQPSRGAGGGASLQDTLGTWDAQGGLTLMPSSQTRTLIPEWACPRLRKVGTNQV</sequence>
<reference evidence="1 2" key="1">
    <citation type="submission" date="2023-05" db="EMBL/GenBank/DDBJ databases">
        <title>B98-5 Cell Line De Novo Hybrid Assembly: An Optical Mapping Approach.</title>
        <authorList>
            <person name="Kananen K."/>
            <person name="Auerbach J.A."/>
            <person name="Kautto E."/>
            <person name="Blachly J.S."/>
        </authorList>
    </citation>
    <scope>NUCLEOTIDE SEQUENCE [LARGE SCALE GENOMIC DNA]</scope>
    <source>
        <strain evidence="1">B95-8</strain>
        <tissue evidence="1">Cell line</tissue>
    </source>
</reference>
<comment type="caution">
    <text evidence="1">The sequence shown here is derived from an EMBL/GenBank/DDBJ whole genome shotgun (WGS) entry which is preliminary data.</text>
</comment>
<gene>
    <name evidence="1" type="ORF">P7K49_040137</name>
</gene>
<dbReference type="EMBL" id="JASSZA010000411">
    <property type="protein sequence ID" value="KAK2081022.1"/>
    <property type="molecule type" value="Genomic_DNA"/>
</dbReference>
<dbReference type="Proteomes" id="UP001266305">
    <property type="component" value="Unassembled WGS sequence"/>
</dbReference>
<evidence type="ECO:0000313" key="1">
    <source>
        <dbReference type="EMBL" id="KAK2081022.1"/>
    </source>
</evidence>
<accession>A0ABQ9TA03</accession>
<proteinExistence type="predicted"/>